<dbReference type="NCBIfam" id="NF004490">
    <property type="entry name" value="PRK05820.1"/>
    <property type="match status" value="1"/>
</dbReference>
<dbReference type="NCBIfam" id="TIGR02644">
    <property type="entry name" value="Y_phosphoryl"/>
    <property type="match status" value="1"/>
</dbReference>
<dbReference type="GO" id="GO:0004645">
    <property type="term" value="F:1,4-alpha-oligoglucan phosphorylase activity"/>
    <property type="evidence" value="ECO:0007669"/>
    <property type="project" value="InterPro"/>
</dbReference>
<gene>
    <name evidence="8" type="ORF">EXM22_18010</name>
</gene>
<evidence type="ECO:0000313" key="9">
    <source>
        <dbReference type="Proteomes" id="UP000324209"/>
    </source>
</evidence>
<dbReference type="InterPro" id="IPR036320">
    <property type="entry name" value="Glycosyl_Trfase_fam3_N_dom_sf"/>
</dbReference>
<evidence type="ECO:0000256" key="5">
    <source>
        <dbReference type="ARBA" id="ARBA00022679"/>
    </source>
</evidence>
<dbReference type="PANTHER" id="PTHR10515">
    <property type="entry name" value="THYMIDINE PHOSPHORYLASE"/>
    <property type="match status" value="1"/>
</dbReference>
<dbReference type="GO" id="GO:0006206">
    <property type="term" value="P:pyrimidine nucleobase metabolic process"/>
    <property type="evidence" value="ECO:0007669"/>
    <property type="project" value="InterPro"/>
</dbReference>
<dbReference type="Pfam" id="PF07831">
    <property type="entry name" value="PYNP_C"/>
    <property type="match status" value="1"/>
</dbReference>
<accession>A0A5C1QT94</accession>
<comment type="subunit">
    <text evidence="2">Homodimer.</text>
</comment>
<dbReference type="InterPro" id="IPR035902">
    <property type="entry name" value="Nuc_phospho_transferase"/>
</dbReference>
<dbReference type="SUPFAM" id="SSF52418">
    <property type="entry name" value="Nucleoside phosphorylase/phosphoribosyltransferase catalytic domain"/>
    <property type="match status" value="1"/>
</dbReference>
<evidence type="ECO:0000313" key="8">
    <source>
        <dbReference type="EMBL" id="QEN09786.1"/>
    </source>
</evidence>
<dbReference type="OrthoDB" id="9763887at2"/>
<dbReference type="GO" id="GO:0009032">
    <property type="term" value="F:thymidine phosphorylase activity"/>
    <property type="evidence" value="ECO:0007669"/>
    <property type="project" value="UniProtKB-EC"/>
</dbReference>
<dbReference type="SUPFAM" id="SSF54680">
    <property type="entry name" value="Pyrimidine nucleoside phosphorylase C-terminal domain"/>
    <property type="match status" value="1"/>
</dbReference>
<dbReference type="InterPro" id="IPR013102">
    <property type="entry name" value="PYNP_C"/>
</dbReference>
<name>A0A5C1QT94_9SPIO</name>
<evidence type="ECO:0000256" key="6">
    <source>
        <dbReference type="ARBA" id="ARBA00048550"/>
    </source>
</evidence>
<dbReference type="Gene3D" id="3.40.1030.10">
    <property type="entry name" value="Nucleoside phosphorylase/phosphoribosyltransferase catalytic domain"/>
    <property type="match status" value="1"/>
</dbReference>
<dbReference type="KEGG" id="ock:EXM22_18010"/>
<proteinExistence type="inferred from homology"/>
<comment type="catalytic activity">
    <reaction evidence="6">
        <text>thymidine + phosphate = 2-deoxy-alpha-D-ribose 1-phosphate + thymine</text>
        <dbReference type="Rhea" id="RHEA:16037"/>
        <dbReference type="ChEBI" id="CHEBI:17748"/>
        <dbReference type="ChEBI" id="CHEBI:17821"/>
        <dbReference type="ChEBI" id="CHEBI:43474"/>
        <dbReference type="ChEBI" id="CHEBI:57259"/>
        <dbReference type="EC" id="2.4.2.4"/>
    </reaction>
</comment>
<dbReference type="GO" id="GO:0006213">
    <property type="term" value="P:pyrimidine nucleoside metabolic process"/>
    <property type="evidence" value="ECO:0007669"/>
    <property type="project" value="InterPro"/>
</dbReference>
<dbReference type="PANTHER" id="PTHR10515:SF0">
    <property type="entry name" value="THYMIDINE PHOSPHORYLASE"/>
    <property type="match status" value="1"/>
</dbReference>
<evidence type="ECO:0000256" key="1">
    <source>
        <dbReference type="ARBA" id="ARBA00006915"/>
    </source>
</evidence>
<dbReference type="EC" id="2.4.2.4" evidence="3"/>
<reference evidence="8 9" key="1">
    <citation type="submission" date="2019-02" db="EMBL/GenBank/DDBJ databases">
        <title>Complete Genome Sequence and Methylome Analysis of free living Spirochaetas.</title>
        <authorList>
            <person name="Fomenkov A."/>
            <person name="Dubinina G."/>
            <person name="Leshcheva N."/>
            <person name="Mikheeva N."/>
            <person name="Grabovich M."/>
            <person name="Vincze T."/>
            <person name="Roberts R.J."/>
        </authorList>
    </citation>
    <scope>NUCLEOTIDE SEQUENCE [LARGE SCALE GENOMIC DNA]</scope>
    <source>
        <strain evidence="8 9">K2</strain>
    </source>
</reference>
<dbReference type="Proteomes" id="UP000324209">
    <property type="component" value="Chromosome"/>
</dbReference>
<keyword evidence="4 8" id="KW-0328">Glycosyltransferase</keyword>
<sequence length="436" mass="47055">MRIVDIIMKKRDGAALTEEELRFFINGYVTGDIPEYQASAWLMAVYFRGMDAVETGLLTRLMMESGVLMDLSDLAGPLVDKHSTGGVGDKTSLILAPLAAACGAQVPMMSGRALGHTGGTLDKLESVKGYTVDATEDDLKRIIARAGYALIGQTAQVVPADRKMYALRDVTATVESIPLITASILSKKLAEGAQSLVFDVKCGSGAFMKTLQNAEILAESLVKTGQAMGRKVIALITAMEEPLGRMVGNFLEVEESWNCLQGGGPDDLMEVTLALCSKMLLTSGLCKGSDEAMDLCLQKIKSGEGADRFRENMIAQGADWQWFLDHVGTWRAPVKVEFKAPRQGIIHEINAYKVGMCALGLGVGRNKADDPVQPHTGLHFLKKRGESVAKGDLLCEVFALNDQDARQALASLEEAFRISPDPMTPEALILKEVGEL</sequence>
<keyword evidence="5 8" id="KW-0808">Transferase</keyword>
<keyword evidence="9" id="KW-1185">Reference proteome</keyword>
<dbReference type="SMART" id="SM00941">
    <property type="entry name" value="PYNP_C"/>
    <property type="match status" value="1"/>
</dbReference>
<feature type="domain" description="Pyrimidine nucleoside phosphorylase C-terminal" evidence="7">
    <location>
        <begin position="345"/>
        <end position="419"/>
    </location>
</feature>
<dbReference type="PIRSF" id="PIRSF000478">
    <property type="entry name" value="TP_PyNP"/>
    <property type="match status" value="1"/>
</dbReference>
<dbReference type="Pfam" id="PF02885">
    <property type="entry name" value="Glycos_trans_3N"/>
    <property type="match status" value="1"/>
</dbReference>
<dbReference type="InterPro" id="IPR036566">
    <property type="entry name" value="PYNP-like_C_sf"/>
</dbReference>
<dbReference type="Gene3D" id="3.90.1170.30">
    <property type="entry name" value="Pyrimidine nucleoside phosphorylase-like, C-terminal domain"/>
    <property type="match status" value="1"/>
</dbReference>
<dbReference type="InterPro" id="IPR017872">
    <property type="entry name" value="Pyrmidine_PPase_CS"/>
</dbReference>
<dbReference type="AlphaFoldDB" id="A0A5C1QT94"/>
<dbReference type="GO" id="GO:0005829">
    <property type="term" value="C:cytosol"/>
    <property type="evidence" value="ECO:0007669"/>
    <property type="project" value="TreeGrafter"/>
</dbReference>
<dbReference type="FunFam" id="3.40.1030.10:FF:000003">
    <property type="entry name" value="Pyrimidine-nucleoside phosphorylase"/>
    <property type="match status" value="1"/>
</dbReference>
<dbReference type="SUPFAM" id="SSF47648">
    <property type="entry name" value="Nucleoside phosphorylase/phosphoribosyltransferase N-terminal domain"/>
    <property type="match status" value="1"/>
</dbReference>
<comment type="similarity">
    <text evidence="1">Belongs to the thymidine/pyrimidine-nucleoside phosphorylase family.</text>
</comment>
<dbReference type="Pfam" id="PF00591">
    <property type="entry name" value="Glycos_transf_3"/>
    <property type="match status" value="1"/>
</dbReference>
<evidence type="ECO:0000259" key="7">
    <source>
        <dbReference type="SMART" id="SM00941"/>
    </source>
</evidence>
<dbReference type="PROSITE" id="PS00647">
    <property type="entry name" value="THYMID_PHOSPHORYLASE"/>
    <property type="match status" value="1"/>
</dbReference>
<dbReference type="InterPro" id="IPR000053">
    <property type="entry name" value="Thymidine/pyrmidine_PPase"/>
</dbReference>
<dbReference type="RefSeq" id="WP_149487858.1">
    <property type="nucleotide sequence ID" value="NZ_CP036150.1"/>
</dbReference>
<dbReference type="InterPro" id="IPR017459">
    <property type="entry name" value="Glycosyl_Trfase_fam3_N_dom"/>
</dbReference>
<organism evidence="8 9">
    <name type="scientific">Oceanispirochaeta crateris</name>
    <dbReference type="NCBI Taxonomy" id="2518645"/>
    <lineage>
        <taxon>Bacteria</taxon>
        <taxon>Pseudomonadati</taxon>
        <taxon>Spirochaetota</taxon>
        <taxon>Spirochaetia</taxon>
        <taxon>Spirochaetales</taxon>
        <taxon>Spirochaetaceae</taxon>
        <taxon>Oceanispirochaeta</taxon>
    </lineage>
</organism>
<evidence type="ECO:0000256" key="3">
    <source>
        <dbReference type="ARBA" id="ARBA00011892"/>
    </source>
</evidence>
<evidence type="ECO:0000256" key="4">
    <source>
        <dbReference type="ARBA" id="ARBA00022676"/>
    </source>
</evidence>
<protein>
    <recommendedName>
        <fullName evidence="3">thymidine phosphorylase</fullName>
        <ecNumber evidence="3">2.4.2.4</ecNumber>
    </recommendedName>
</protein>
<evidence type="ECO:0000256" key="2">
    <source>
        <dbReference type="ARBA" id="ARBA00011738"/>
    </source>
</evidence>
<dbReference type="EMBL" id="CP036150">
    <property type="protein sequence ID" value="QEN09786.1"/>
    <property type="molecule type" value="Genomic_DNA"/>
</dbReference>
<dbReference type="Gene3D" id="1.20.970.10">
    <property type="entry name" value="Transferase, Pyrimidine Nucleoside Phosphorylase, Chain C"/>
    <property type="match status" value="1"/>
</dbReference>
<dbReference type="InterPro" id="IPR018090">
    <property type="entry name" value="Pyrmidine_PPas_bac/euk"/>
</dbReference>
<dbReference type="InterPro" id="IPR000312">
    <property type="entry name" value="Glycosyl_Trfase_fam3"/>
</dbReference>